<name>A0AAJ7E003_9HYME</name>
<dbReference type="InterPro" id="IPR040255">
    <property type="entry name" value="Non-specific_endonuclease"/>
</dbReference>
<sequence length="412" mass="46131">MCKFLISTILCSLSFYIPPARSTYCWIDVNKDFNERQPLVLQSNSNEFLYPSKSFSSDLKFTFCESLRIACPQDNITVFSSKLNISEATLKCYGLLFFNVAGTGYSAPVKRISCAQPPLAEANTTSITCPNGTIAHIGFRLQNSGFLPTIDEICHNETLGQTHWAHSKVPISIRKRQRELGLPTYSTGPFYQNISMNPWIFTKQNQQSRLRTLLNSTALVDIYIPNAGDSYLVESMLVPKEDMFYQAQQRSTFFYINTVPVWKSIRDQNWNLVEQIVRKVASKQPIELDVWTGGIGNLTLNNSQGNATTITLATNGEGNDVVPVPRFLFKYVMNKIANTGIVFITVNNPHVTAITVSDILCQTYAKCAILYPQFNIAIQGYTYCCTVDSGSQFFNIADNLGLPTFPTAQPLI</sequence>
<keyword evidence="3" id="KW-0378">Hydrolase</keyword>
<evidence type="ECO:0000256" key="4">
    <source>
        <dbReference type="SAM" id="SignalP"/>
    </source>
</evidence>
<comment type="similarity">
    <text evidence="1">Belongs to the DNA/RNA non-specific endonuclease family.</text>
</comment>
<keyword evidence="6" id="KW-1185">Reference proteome</keyword>
<dbReference type="RefSeq" id="XP_011502648.1">
    <property type="nucleotide sequence ID" value="XM_011504346.1"/>
</dbReference>
<evidence type="ECO:0000313" key="7">
    <source>
        <dbReference type="RefSeq" id="XP_011502648.1"/>
    </source>
</evidence>
<dbReference type="GO" id="GO:0003676">
    <property type="term" value="F:nucleic acid binding"/>
    <property type="evidence" value="ECO:0007669"/>
    <property type="project" value="InterPro"/>
</dbReference>
<dbReference type="GO" id="GO:0006309">
    <property type="term" value="P:apoptotic DNA fragmentation"/>
    <property type="evidence" value="ECO:0007669"/>
    <property type="project" value="TreeGrafter"/>
</dbReference>
<dbReference type="GO" id="GO:0000014">
    <property type="term" value="F:single-stranded DNA endodeoxyribonuclease activity"/>
    <property type="evidence" value="ECO:0007669"/>
    <property type="project" value="TreeGrafter"/>
</dbReference>
<dbReference type="GO" id="GO:0005743">
    <property type="term" value="C:mitochondrial inner membrane"/>
    <property type="evidence" value="ECO:0007669"/>
    <property type="project" value="TreeGrafter"/>
</dbReference>
<protein>
    <submittedName>
        <fullName evidence="7">Uncharacterized protein LOC105366035</fullName>
    </submittedName>
</protein>
<dbReference type="InterPro" id="IPR044929">
    <property type="entry name" value="DNA/RNA_non-sp_Endonuclease_sf"/>
</dbReference>
<evidence type="ECO:0000313" key="6">
    <source>
        <dbReference type="Proteomes" id="UP000695007"/>
    </source>
</evidence>
<dbReference type="GO" id="GO:0046872">
    <property type="term" value="F:metal ion binding"/>
    <property type="evidence" value="ECO:0007669"/>
    <property type="project" value="InterPro"/>
</dbReference>
<dbReference type="InterPro" id="IPR044925">
    <property type="entry name" value="His-Me_finger_sf"/>
</dbReference>
<keyword evidence="4" id="KW-0732">Signal</keyword>
<dbReference type="PANTHER" id="PTHR13966:SF17">
    <property type="entry name" value="ENDONUCLEASE-RELATED"/>
    <property type="match status" value="1"/>
</dbReference>
<dbReference type="KEGG" id="csol:105366035"/>
<organism evidence="6 7">
    <name type="scientific">Ceratosolen solmsi marchali</name>
    <dbReference type="NCBI Taxonomy" id="326594"/>
    <lineage>
        <taxon>Eukaryota</taxon>
        <taxon>Metazoa</taxon>
        <taxon>Ecdysozoa</taxon>
        <taxon>Arthropoda</taxon>
        <taxon>Hexapoda</taxon>
        <taxon>Insecta</taxon>
        <taxon>Pterygota</taxon>
        <taxon>Neoptera</taxon>
        <taxon>Endopterygota</taxon>
        <taxon>Hymenoptera</taxon>
        <taxon>Apocrita</taxon>
        <taxon>Proctotrupomorpha</taxon>
        <taxon>Chalcidoidea</taxon>
        <taxon>Agaonidae</taxon>
        <taxon>Agaoninae</taxon>
        <taxon>Ceratosolen</taxon>
    </lineage>
</organism>
<dbReference type="SMART" id="SM00892">
    <property type="entry name" value="Endonuclease_NS"/>
    <property type="match status" value="1"/>
</dbReference>
<evidence type="ECO:0000256" key="3">
    <source>
        <dbReference type="ARBA" id="ARBA00022759"/>
    </source>
</evidence>
<reference evidence="7" key="1">
    <citation type="submission" date="2025-08" db="UniProtKB">
        <authorList>
            <consortium name="RefSeq"/>
        </authorList>
    </citation>
    <scope>IDENTIFICATION</scope>
</reference>
<dbReference type="Pfam" id="PF01223">
    <property type="entry name" value="Endonuclease_NS"/>
    <property type="match status" value="1"/>
</dbReference>
<keyword evidence="3" id="KW-0255">Endonuclease</keyword>
<dbReference type="InterPro" id="IPR001604">
    <property type="entry name" value="Endo_G_ENPP1-like_dom"/>
</dbReference>
<proteinExistence type="inferred from homology"/>
<accession>A0AAJ7E003</accession>
<gene>
    <name evidence="7" type="primary">LOC105366035</name>
</gene>
<feature type="domain" description="DNA/RNA non-specific endonuclease/pyrophosphatase/phosphodiesterase" evidence="5">
    <location>
        <begin position="147"/>
        <end position="390"/>
    </location>
</feature>
<dbReference type="Proteomes" id="UP000695007">
    <property type="component" value="Unplaced"/>
</dbReference>
<dbReference type="PANTHER" id="PTHR13966">
    <property type="entry name" value="ENDONUCLEASE RELATED"/>
    <property type="match status" value="1"/>
</dbReference>
<evidence type="ECO:0000259" key="5">
    <source>
        <dbReference type="SMART" id="SM00892"/>
    </source>
</evidence>
<keyword evidence="2" id="KW-0540">Nuclease</keyword>
<dbReference type="AlphaFoldDB" id="A0AAJ7E003"/>
<dbReference type="SUPFAM" id="SSF54060">
    <property type="entry name" value="His-Me finger endonucleases"/>
    <property type="match status" value="1"/>
</dbReference>
<evidence type="ECO:0000256" key="2">
    <source>
        <dbReference type="ARBA" id="ARBA00022722"/>
    </source>
</evidence>
<dbReference type="GO" id="GO:0004521">
    <property type="term" value="F:RNA endonuclease activity"/>
    <property type="evidence" value="ECO:0007669"/>
    <property type="project" value="TreeGrafter"/>
</dbReference>
<dbReference type="Gene3D" id="3.40.570.10">
    <property type="entry name" value="Extracellular Endonuclease, subunit A"/>
    <property type="match status" value="1"/>
</dbReference>
<feature type="chain" id="PRO_5042472930" evidence="4">
    <location>
        <begin position="23"/>
        <end position="412"/>
    </location>
</feature>
<dbReference type="GeneID" id="105366035"/>
<feature type="signal peptide" evidence="4">
    <location>
        <begin position="1"/>
        <end position="22"/>
    </location>
</feature>
<evidence type="ECO:0000256" key="1">
    <source>
        <dbReference type="ARBA" id="ARBA00010052"/>
    </source>
</evidence>
<dbReference type="GO" id="GO:0005634">
    <property type="term" value="C:nucleus"/>
    <property type="evidence" value="ECO:0007669"/>
    <property type="project" value="TreeGrafter"/>
</dbReference>